<accession>A0A9P9EK10</accession>
<dbReference type="GO" id="GO:0005739">
    <property type="term" value="C:mitochondrion"/>
    <property type="evidence" value="ECO:0007669"/>
    <property type="project" value="UniProtKB-SubCell"/>
</dbReference>
<evidence type="ECO:0000313" key="11">
    <source>
        <dbReference type="Proteomes" id="UP000717696"/>
    </source>
</evidence>
<dbReference type="PANTHER" id="PTHR48182:SF2">
    <property type="entry name" value="PROTEIN SERAC1"/>
    <property type="match status" value="1"/>
</dbReference>
<dbReference type="PANTHER" id="PTHR48182">
    <property type="entry name" value="PROTEIN SERAC1"/>
    <property type="match status" value="1"/>
</dbReference>
<dbReference type="Proteomes" id="UP000717696">
    <property type="component" value="Unassembled WGS sequence"/>
</dbReference>
<comment type="caution">
    <text evidence="10">The sequence shown here is derived from an EMBL/GenBank/DDBJ whole genome shotgun (WGS) entry which is preliminary data.</text>
</comment>
<dbReference type="EMBL" id="JAGMUU010000014">
    <property type="protein sequence ID" value="KAH7139590.1"/>
    <property type="molecule type" value="Genomic_DNA"/>
</dbReference>
<evidence type="ECO:0000313" key="10">
    <source>
        <dbReference type="EMBL" id="KAH7139590.1"/>
    </source>
</evidence>
<evidence type="ECO:0000256" key="6">
    <source>
        <dbReference type="ARBA" id="ARBA00023128"/>
    </source>
</evidence>
<dbReference type="InterPro" id="IPR052374">
    <property type="entry name" value="SERAC1"/>
</dbReference>
<dbReference type="InterPro" id="IPR007751">
    <property type="entry name" value="DUF676_lipase-like"/>
</dbReference>
<comment type="subcellular location">
    <subcellularLocation>
        <location evidence="2">Endoplasmic reticulum</location>
    </subcellularLocation>
    <subcellularLocation>
        <location evidence="3">Membrane</location>
    </subcellularLocation>
    <subcellularLocation>
        <location evidence="1">Mitochondrion</location>
    </subcellularLocation>
</comment>
<dbReference type="Gene3D" id="3.40.50.1820">
    <property type="entry name" value="alpha/beta hydrolase"/>
    <property type="match status" value="1"/>
</dbReference>
<evidence type="ECO:0000259" key="9">
    <source>
        <dbReference type="Pfam" id="PF05057"/>
    </source>
</evidence>
<dbReference type="GO" id="GO:0005783">
    <property type="term" value="C:endoplasmic reticulum"/>
    <property type="evidence" value="ECO:0007669"/>
    <property type="project" value="UniProtKB-SubCell"/>
</dbReference>
<keyword evidence="6" id="KW-0496">Mitochondrion</keyword>
<protein>
    <recommendedName>
        <fullName evidence="9">DUF676 domain-containing protein</fullName>
    </recommendedName>
</protein>
<organism evidence="10 11">
    <name type="scientific">Dactylonectria estremocensis</name>
    <dbReference type="NCBI Taxonomy" id="1079267"/>
    <lineage>
        <taxon>Eukaryota</taxon>
        <taxon>Fungi</taxon>
        <taxon>Dikarya</taxon>
        <taxon>Ascomycota</taxon>
        <taxon>Pezizomycotina</taxon>
        <taxon>Sordariomycetes</taxon>
        <taxon>Hypocreomycetidae</taxon>
        <taxon>Hypocreales</taxon>
        <taxon>Nectriaceae</taxon>
        <taxon>Dactylonectria</taxon>
    </lineage>
</organism>
<dbReference type="SUPFAM" id="SSF53474">
    <property type="entry name" value="alpha/beta-Hydrolases"/>
    <property type="match status" value="1"/>
</dbReference>
<evidence type="ECO:0000256" key="4">
    <source>
        <dbReference type="ARBA" id="ARBA00007920"/>
    </source>
</evidence>
<sequence length="353" mass="38987">MIFRLESLGGQKVSARVQRVPDIHQDSLMPEPDLPWPSFPLTNSNETSLEVASEPHNAGVDIVFVNGWSASGQPWTAISEDAAVCWPKSILSNLLPQARILLFEYEAKVEEFWAVKSKNGIDSYAVDLLDEVIDYRAKNKTSDHPVIFVAHSIGGIVCERAILRAQTGSTSQKEFVKHVKRIAFIGTPFHTDNAKWTETGKNFFQLVGNTPLDEDLSKSEKLTEICEKFLEFLSSKKGIEVAIFYEGHETELEGTTVILADDEAVKIPGCPDPSRLKATHLGMAEVASSKDDHFKRLQKQLSRWVDEAAEAKPDNAKGTQYTSTFNGPNRGVQIGANLGTVSDFKFSDGSTES</sequence>
<feature type="compositionally biased region" description="Polar residues" evidence="8">
    <location>
        <begin position="317"/>
        <end position="327"/>
    </location>
</feature>
<feature type="non-terminal residue" evidence="10">
    <location>
        <position position="1"/>
    </location>
</feature>
<feature type="region of interest" description="Disordered" evidence="8">
    <location>
        <begin position="310"/>
        <end position="331"/>
    </location>
</feature>
<dbReference type="InterPro" id="IPR029058">
    <property type="entry name" value="AB_hydrolase_fold"/>
</dbReference>
<keyword evidence="11" id="KW-1185">Reference proteome</keyword>
<evidence type="ECO:0000256" key="2">
    <source>
        <dbReference type="ARBA" id="ARBA00004240"/>
    </source>
</evidence>
<proteinExistence type="inferred from homology"/>
<dbReference type="Pfam" id="PF05057">
    <property type="entry name" value="DUF676"/>
    <property type="match status" value="1"/>
</dbReference>
<evidence type="ECO:0000256" key="7">
    <source>
        <dbReference type="ARBA" id="ARBA00023136"/>
    </source>
</evidence>
<name>A0A9P9EK10_9HYPO</name>
<evidence type="ECO:0000256" key="5">
    <source>
        <dbReference type="ARBA" id="ARBA00022824"/>
    </source>
</evidence>
<evidence type="ECO:0000256" key="3">
    <source>
        <dbReference type="ARBA" id="ARBA00004370"/>
    </source>
</evidence>
<dbReference type="GO" id="GO:0016020">
    <property type="term" value="C:membrane"/>
    <property type="evidence" value="ECO:0007669"/>
    <property type="project" value="UniProtKB-SubCell"/>
</dbReference>
<evidence type="ECO:0000256" key="1">
    <source>
        <dbReference type="ARBA" id="ARBA00004173"/>
    </source>
</evidence>
<gene>
    <name evidence="10" type="ORF">B0J13DRAFT_608863</name>
</gene>
<evidence type="ECO:0000256" key="8">
    <source>
        <dbReference type="SAM" id="MobiDB-lite"/>
    </source>
</evidence>
<comment type="similarity">
    <text evidence="4">Belongs to the putative lipase ROG1 family.</text>
</comment>
<keyword evidence="7" id="KW-0472">Membrane</keyword>
<dbReference type="AlphaFoldDB" id="A0A9P9EK10"/>
<dbReference type="OrthoDB" id="427518at2759"/>
<keyword evidence="5" id="KW-0256">Endoplasmic reticulum</keyword>
<feature type="domain" description="DUF676" evidence="9">
    <location>
        <begin position="62"/>
        <end position="186"/>
    </location>
</feature>
<reference evidence="10" key="1">
    <citation type="journal article" date="2021" name="Nat. Commun.">
        <title>Genetic determinants of endophytism in the Arabidopsis root mycobiome.</title>
        <authorList>
            <person name="Mesny F."/>
            <person name="Miyauchi S."/>
            <person name="Thiergart T."/>
            <person name="Pickel B."/>
            <person name="Atanasova L."/>
            <person name="Karlsson M."/>
            <person name="Huettel B."/>
            <person name="Barry K.W."/>
            <person name="Haridas S."/>
            <person name="Chen C."/>
            <person name="Bauer D."/>
            <person name="Andreopoulos W."/>
            <person name="Pangilinan J."/>
            <person name="LaButti K."/>
            <person name="Riley R."/>
            <person name="Lipzen A."/>
            <person name="Clum A."/>
            <person name="Drula E."/>
            <person name="Henrissat B."/>
            <person name="Kohler A."/>
            <person name="Grigoriev I.V."/>
            <person name="Martin F.M."/>
            <person name="Hacquard S."/>
        </authorList>
    </citation>
    <scope>NUCLEOTIDE SEQUENCE</scope>
    <source>
        <strain evidence="10">MPI-CAGE-AT-0021</strain>
    </source>
</reference>